<keyword evidence="1" id="KW-0472">Membrane</keyword>
<protein>
    <submittedName>
        <fullName evidence="2">Uncharacterized conserved protein, DUF983 family</fullName>
    </submittedName>
</protein>
<evidence type="ECO:0000313" key="2">
    <source>
        <dbReference type="EMBL" id="SNB65106.1"/>
    </source>
</evidence>
<dbReference type="Proteomes" id="UP000197065">
    <property type="component" value="Unassembled WGS sequence"/>
</dbReference>
<keyword evidence="1" id="KW-1133">Transmembrane helix</keyword>
<evidence type="ECO:0000313" key="3">
    <source>
        <dbReference type="Proteomes" id="UP000197065"/>
    </source>
</evidence>
<reference evidence="2 3" key="1">
    <citation type="submission" date="2017-06" db="EMBL/GenBank/DDBJ databases">
        <authorList>
            <person name="Kim H.J."/>
            <person name="Triplett B.A."/>
        </authorList>
    </citation>
    <scope>NUCLEOTIDE SEQUENCE [LARGE SCALE GENOMIC DNA]</scope>
    <source>
        <strain evidence="2 3">B29T1</strain>
    </source>
</reference>
<gene>
    <name evidence="2" type="ORF">SAMN07250955_104196</name>
</gene>
<dbReference type="Pfam" id="PF06170">
    <property type="entry name" value="DUF983"/>
    <property type="match status" value="1"/>
</dbReference>
<proteinExistence type="predicted"/>
<dbReference type="InterPro" id="IPR009325">
    <property type="entry name" value="DUF983"/>
</dbReference>
<dbReference type="AlphaFoldDB" id="A0A212QZI5"/>
<accession>A0A212QZI5</accession>
<organism evidence="2 3">
    <name type="scientific">Arboricoccus pini</name>
    <dbReference type="NCBI Taxonomy" id="1963835"/>
    <lineage>
        <taxon>Bacteria</taxon>
        <taxon>Pseudomonadati</taxon>
        <taxon>Pseudomonadota</taxon>
        <taxon>Alphaproteobacteria</taxon>
        <taxon>Geminicoccales</taxon>
        <taxon>Geminicoccaceae</taxon>
        <taxon>Arboricoccus</taxon>
    </lineage>
</organism>
<dbReference type="EMBL" id="FYEH01000004">
    <property type="protein sequence ID" value="SNB65106.1"/>
    <property type="molecule type" value="Genomic_DNA"/>
</dbReference>
<sequence>MSSDNGTKVPLSATAFLGRCPACGCGNIFKHFIVVRERCEPCGQIMGGHDSGDGPVAFIVLIAGFAVLIPALIVEVKYSWPIWLHMLVWLPLAAFLSIGLIRPFKGFLLALQYRYRRHEFDSRS</sequence>
<feature type="transmembrane region" description="Helical" evidence="1">
    <location>
        <begin position="56"/>
        <end position="74"/>
    </location>
</feature>
<keyword evidence="3" id="KW-1185">Reference proteome</keyword>
<keyword evidence="1" id="KW-0812">Transmembrane</keyword>
<dbReference type="OrthoDB" id="9799456at2"/>
<evidence type="ECO:0000256" key="1">
    <source>
        <dbReference type="SAM" id="Phobius"/>
    </source>
</evidence>
<feature type="transmembrane region" description="Helical" evidence="1">
    <location>
        <begin position="80"/>
        <end position="101"/>
    </location>
</feature>
<dbReference type="RefSeq" id="WP_088560773.1">
    <property type="nucleotide sequence ID" value="NZ_FYEH01000004.1"/>
</dbReference>
<name>A0A212QZI5_9PROT</name>